<feature type="transmembrane region" description="Helical" evidence="1">
    <location>
        <begin position="249"/>
        <end position="274"/>
    </location>
</feature>
<gene>
    <name evidence="2" type="ORF">D9T18_19995</name>
</gene>
<feature type="transmembrane region" description="Helical" evidence="1">
    <location>
        <begin position="117"/>
        <end position="138"/>
    </location>
</feature>
<keyword evidence="1" id="KW-0812">Transmembrane</keyword>
<keyword evidence="1" id="KW-0472">Membrane</keyword>
<feature type="transmembrane region" description="Helical" evidence="1">
    <location>
        <begin position="210"/>
        <end position="229"/>
    </location>
</feature>
<evidence type="ECO:0000313" key="2">
    <source>
        <dbReference type="EMBL" id="AYM88984.1"/>
    </source>
</evidence>
<evidence type="ECO:0000313" key="3">
    <source>
        <dbReference type="Proteomes" id="UP000279995"/>
    </source>
</evidence>
<dbReference type="Proteomes" id="UP000279995">
    <property type="component" value="Plasmid unnamed"/>
</dbReference>
<keyword evidence="1" id="KW-1133">Transmembrane helix</keyword>
<keyword evidence="2" id="KW-0614">Plasmid</keyword>
<dbReference type="AlphaFoldDB" id="A0AAD0U2U3"/>
<feature type="transmembrane region" description="Helical" evidence="1">
    <location>
        <begin position="174"/>
        <end position="198"/>
    </location>
</feature>
<sequence length="279" mass="30386">MGLFLSHVKVFRGIMDVEILQLALVELGWVLSVPLIAACILWCANETYYRSLGGCKKKAILFTGLVGVTAHEISHAIIATAFGLKVTKVVFFKADPESKTLGYVNFNYNPNSFIHSLGLLFTGLSPLFFGALLVYFLFDVAGLPNLQSYFVLTDHRGLTSRVAISSTYLWLQDVYLAIDTPLAILNLIISLMIGVHATPSLADLKGSIKGVSSVLIVIMAYWCVVKFISNQSNALIEVSIQSLNYISTAILQLALISSVAAIFLAGLGVIINLIKKHMN</sequence>
<geneLocation type="plasmid" evidence="2 3">
    <name>unnamed</name>
</geneLocation>
<protein>
    <submittedName>
        <fullName evidence="2">Uncharacterized protein</fullName>
    </submittedName>
</protein>
<dbReference type="EMBL" id="CP033067">
    <property type="protein sequence ID" value="AYM88984.1"/>
    <property type="molecule type" value="Genomic_DNA"/>
</dbReference>
<accession>A0AAD0U2U3</accession>
<reference evidence="2 3" key="1">
    <citation type="submission" date="2018-10" db="EMBL/GenBank/DDBJ databases">
        <title>Complete Genome Sequence and Transcriptomic Profiles of a Marine Bacterium, Pseudoalteromonas agarivorans Hao 2018.</title>
        <authorList>
            <person name="Hao L."/>
        </authorList>
    </citation>
    <scope>NUCLEOTIDE SEQUENCE [LARGE SCALE GENOMIC DNA]</scope>
    <source>
        <strain evidence="2 3">Hao 2018</strain>
        <plasmid evidence="2 3">unnamed</plasmid>
    </source>
</reference>
<evidence type="ECO:0000256" key="1">
    <source>
        <dbReference type="SAM" id="Phobius"/>
    </source>
</evidence>
<name>A0AAD0U2U3_9GAMM</name>
<organism evidence="2 3">
    <name type="scientific">Pseudoalteromonas agarivorans</name>
    <dbReference type="NCBI Taxonomy" id="176102"/>
    <lineage>
        <taxon>Bacteria</taxon>
        <taxon>Pseudomonadati</taxon>
        <taxon>Pseudomonadota</taxon>
        <taxon>Gammaproteobacteria</taxon>
        <taxon>Alteromonadales</taxon>
        <taxon>Pseudoalteromonadaceae</taxon>
        <taxon>Pseudoalteromonas</taxon>
    </lineage>
</organism>
<feature type="transmembrane region" description="Helical" evidence="1">
    <location>
        <begin position="20"/>
        <end position="44"/>
    </location>
</feature>
<proteinExistence type="predicted"/>